<dbReference type="InterPro" id="IPR029052">
    <property type="entry name" value="Metallo-depent_PP-like"/>
</dbReference>
<sequence>MGIADEIQNESSETMRAEVLKVRRERDSAISEMVRVSTQLEQVQRALHVVEQAESAQLQPVKWLMPTAKPRPSAATLVLMLSDLHLDEIVEPDEVDGLNAYNRTIAVQRMKRWSNNVVKLARHHLSGMKYDGVVLMLGGDTFSGDIHDELKETNEDSMLGSLLYWAEQIASAIDLLADEFKKVHVAAVAGNHGRTTRKPRMKLRARTNFDWLLAKMLERHFAGDRRVTFQIPESSDCLISIYDTNHLLTHGDQTQGGGSIGGIYPPIMRMRARKAQRYLATGASFQTLWLGHWHQYLPSPSMVVNGSLKGYDEYAYISNFSFEPPQQALAIVVPEKGITIQAPVFCLDRKAEGW</sequence>
<protein>
    <recommendedName>
        <fullName evidence="2">Calcineurin-like phosphoesterase domain-containing protein</fullName>
    </recommendedName>
</protein>
<proteinExistence type="predicted"/>
<organism evidence="1">
    <name type="scientific">uncultured Caudovirales phage</name>
    <dbReference type="NCBI Taxonomy" id="2100421"/>
    <lineage>
        <taxon>Viruses</taxon>
        <taxon>Duplodnaviria</taxon>
        <taxon>Heunggongvirae</taxon>
        <taxon>Uroviricota</taxon>
        <taxon>Caudoviricetes</taxon>
        <taxon>Peduoviridae</taxon>
        <taxon>Maltschvirus</taxon>
        <taxon>Maltschvirus maltsch</taxon>
    </lineage>
</organism>
<gene>
    <name evidence="1" type="ORF">UFOVP1387_38</name>
</gene>
<name>A0A6J5S6A7_9CAUD</name>
<accession>A0A6J5S6A7</accession>
<dbReference type="SUPFAM" id="SSF56300">
    <property type="entry name" value="Metallo-dependent phosphatases"/>
    <property type="match status" value="1"/>
</dbReference>
<evidence type="ECO:0000313" key="1">
    <source>
        <dbReference type="EMBL" id="CAB4204060.1"/>
    </source>
</evidence>
<evidence type="ECO:0008006" key="2">
    <source>
        <dbReference type="Google" id="ProtNLM"/>
    </source>
</evidence>
<reference evidence="1" key="1">
    <citation type="submission" date="2020-05" db="EMBL/GenBank/DDBJ databases">
        <authorList>
            <person name="Chiriac C."/>
            <person name="Salcher M."/>
            <person name="Ghai R."/>
            <person name="Kavagutti S V."/>
        </authorList>
    </citation>
    <scope>NUCLEOTIDE SEQUENCE</scope>
</reference>
<dbReference type="EMBL" id="LR797337">
    <property type="protein sequence ID" value="CAB4204060.1"/>
    <property type="molecule type" value="Genomic_DNA"/>
</dbReference>